<dbReference type="SUPFAM" id="SSF51445">
    <property type="entry name" value="(Trans)glycosidases"/>
    <property type="match status" value="1"/>
</dbReference>
<dbReference type="SUPFAM" id="SSF49785">
    <property type="entry name" value="Galactose-binding domain-like"/>
    <property type="match status" value="1"/>
</dbReference>
<keyword evidence="2" id="KW-0378">Hydrolase</keyword>
<evidence type="ECO:0000256" key="1">
    <source>
        <dbReference type="ARBA" id="ARBA00007401"/>
    </source>
</evidence>
<dbReference type="Pfam" id="PF18368">
    <property type="entry name" value="Ig_GlcNase"/>
    <property type="match status" value="1"/>
</dbReference>
<dbReference type="Proteomes" id="UP000224854">
    <property type="component" value="Unassembled WGS sequence"/>
</dbReference>
<evidence type="ECO:0000313" key="9">
    <source>
        <dbReference type="EMBL" id="PHH70606.1"/>
    </source>
</evidence>
<dbReference type="InterPro" id="IPR043534">
    <property type="entry name" value="EBDG/EBM"/>
</dbReference>
<dbReference type="InterPro" id="IPR008979">
    <property type="entry name" value="Galactose-bd-like_sf"/>
</dbReference>
<dbReference type="InterPro" id="IPR006102">
    <property type="entry name" value="Ig-like_GH2"/>
</dbReference>
<dbReference type="EMBL" id="NJEU01000778">
    <property type="protein sequence ID" value="PHH70606.1"/>
    <property type="molecule type" value="Genomic_DNA"/>
</dbReference>
<feature type="region of interest" description="Disordered" evidence="4">
    <location>
        <begin position="743"/>
        <end position="793"/>
    </location>
</feature>
<dbReference type="InterPro" id="IPR013783">
    <property type="entry name" value="Ig-like_fold"/>
</dbReference>
<evidence type="ECO:0000256" key="5">
    <source>
        <dbReference type="SAM" id="SignalP"/>
    </source>
</evidence>
<feature type="compositionally biased region" description="Acidic residues" evidence="4">
    <location>
        <begin position="749"/>
        <end position="780"/>
    </location>
</feature>
<feature type="domain" description="Glycoside hydrolase family 2 immunoglobulin-like beta-sandwich" evidence="6">
    <location>
        <begin position="209"/>
        <end position="315"/>
    </location>
</feature>
<dbReference type="Gene3D" id="2.60.40.10">
    <property type="entry name" value="Immunoglobulins"/>
    <property type="match status" value="3"/>
</dbReference>
<dbReference type="InterPro" id="IPR054593">
    <property type="entry name" value="Beta-mannosidase-like_N2"/>
</dbReference>
<keyword evidence="10" id="KW-1185">Reference proteome</keyword>
<dbReference type="Gene3D" id="3.20.20.80">
    <property type="entry name" value="Glycosidases"/>
    <property type="match status" value="1"/>
</dbReference>
<evidence type="ECO:0000259" key="8">
    <source>
        <dbReference type="Pfam" id="PF22666"/>
    </source>
</evidence>
<sequence length="924" mass="102354">MIAQALLVLLFTLVSGASSPSRHRIPAWHLQTSVLLPDPASLSHPAINTSSWHHAPSPCTLLGCLLKAGQLSDSHLWLSSNLATINESHFSVPWIYRAEFDLVPHKGHHVFIETHGISSRADLFVNGHLVADKTVQSGAFGGRLYNVSPLVANRNALVVRVYPSDARYDLVQTFVDWNPYPPDNGTGVWRDVWVRTTGPVLLGAVSVHVDIHVPIEHHSARVVVEAPIHNLEHQTLQVAVQSVILDPHGNKILSSETVVSLDPAKTHRAKVAHVIDKPQIWWPRQWGSQPLYTAMLTLTVSQATSDSAHHRFGIRTVSSRLTTSNDTLFSVNGHEFQVLGAGYAPDQFYRWDPDRFAMIAQHTLSLGLNTIRLEGTLEHPALYDAADELGIMILPGWVCCSAWEAWPHNKDLNLTYWSDAQYETARASMAHEAAMMQPHPSVLGFLIGSDSWPDDRATDIYLDALDAARWQTPVIASASMRGFPARLGPSGMKMDGPYDWVPPNYWFDTESPVDDETRLGAAFGFGSELGAGVGTPEMGSLKRFLSPQDLQQLWTMPKKPLFHMSSNRSVFRTRRIYHAALVSRYGQPKSLDEYLLLAQMADYEATRAQHEAYTARWRADHRRATGSVYWMLNSAWPSLHWSLFDAYMHAGGAYYGAKAALRQENVVYDGVRGAVWLVNRSLSRHGKRRICGQVMSLDGTRLANLSLDVVTEPNSARWLADFDVGDLDEVVLVRLSLHQVDHGDLHGNDDDDGPDADGPDDNDGGPEDDDGGPDDDDGGSDDACSHGNNEKLSQNTYWVPPNLDVLDWPNSTFYYTPVTTYADLSSLRHMQHATISIKVLGNKYDEAQTLAMELENESSVPAFFVCLNVVDDMGEDVNPVFWSDNYLSLLPGERVGVEVGLGGEGAKRIVVRGVNVEAVEMELD</sequence>
<comment type="similarity">
    <text evidence="1">Belongs to the glycosyl hydrolase 2 family.</text>
</comment>
<proteinExistence type="inferred from homology"/>
<protein>
    <submittedName>
        <fullName evidence="9">Uncharacterized protein</fullName>
    </submittedName>
</protein>
<dbReference type="PANTHER" id="PTHR43536">
    <property type="entry name" value="MANNOSYLGLYCOPROTEIN ENDO-BETA-MANNOSIDASE"/>
    <property type="match status" value="1"/>
</dbReference>
<dbReference type="GO" id="GO:0004553">
    <property type="term" value="F:hydrolase activity, hydrolyzing O-glycosyl compounds"/>
    <property type="evidence" value="ECO:0007669"/>
    <property type="project" value="InterPro"/>
</dbReference>
<dbReference type="GO" id="GO:0005975">
    <property type="term" value="P:carbohydrate metabolic process"/>
    <property type="evidence" value="ECO:0007669"/>
    <property type="project" value="InterPro"/>
</dbReference>
<evidence type="ECO:0000256" key="3">
    <source>
        <dbReference type="ARBA" id="ARBA00023295"/>
    </source>
</evidence>
<dbReference type="InterPro" id="IPR041351">
    <property type="entry name" value="Ig_GlcNase"/>
</dbReference>
<keyword evidence="5" id="KW-0732">Signal</keyword>
<comment type="caution">
    <text evidence="9">The sequence shown here is derived from an EMBL/GenBank/DDBJ whole genome shotgun (WGS) entry which is preliminary data.</text>
</comment>
<evidence type="ECO:0000259" key="7">
    <source>
        <dbReference type="Pfam" id="PF18368"/>
    </source>
</evidence>
<dbReference type="Gene3D" id="2.60.120.260">
    <property type="entry name" value="Galactose-binding domain-like"/>
    <property type="match status" value="1"/>
</dbReference>
<dbReference type="AlphaFoldDB" id="A0A2C5YS96"/>
<feature type="chain" id="PRO_5012315920" evidence="5">
    <location>
        <begin position="17"/>
        <end position="924"/>
    </location>
</feature>
<dbReference type="Pfam" id="PF00703">
    <property type="entry name" value="Glyco_hydro_2"/>
    <property type="match status" value="1"/>
</dbReference>
<name>A0A2C5YS96_9HYPO</name>
<dbReference type="PANTHER" id="PTHR43536:SF1">
    <property type="entry name" value="MANNOSYLGLYCOPROTEIN ENDO-BETA-MANNOSIDASE"/>
    <property type="match status" value="1"/>
</dbReference>
<evidence type="ECO:0000256" key="2">
    <source>
        <dbReference type="ARBA" id="ARBA00022801"/>
    </source>
</evidence>
<evidence type="ECO:0000256" key="4">
    <source>
        <dbReference type="SAM" id="MobiDB-lite"/>
    </source>
</evidence>
<feature type="domain" description="Beta-mannosidase-like galactose-binding" evidence="8">
    <location>
        <begin position="48"/>
        <end position="163"/>
    </location>
</feature>
<evidence type="ECO:0000259" key="6">
    <source>
        <dbReference type="Pfam" id="PF00703"/>
    </source>
</evidence>
<keyword evidence="3" id="KW-0326">Glycosidase</keyword>
<dbReference type="OrthoDB" id="408532at2759"/>
<organism evidence="9 10">
    <name type="scientific">Ophiocordyceps australis</name>
    <dbReference type="NCBI Taxonomy" id="1399860"/>
    <lineage>
        <taxon>Eukaryota</taxon>
        <taxon>Fungi</taxon>
        <taxon>Dikarya</taxon>
        <taxon>Ascomycota</taxon>
        <taxon>Pezizomycotina</taxon>
        <taxon>Sordariomycetes</taxon>
        <taxon>Hypocreomycetidae</taxon>
        <taxon>Hypocreales</taxon>
        <taxon>Ophiocordycipitaceae</taxon>
        <taxon>Ophiocordyceps</taxon>
    </lineage>
</organism>
<dbReference type="Pfam" id="PF22666">
    <property type="entry name" value="Glyco_hydro_2_N2"/>
    <property type="match status" value="1"/>
</dbReference>
<evidence type="ECO:0000313" key="10">
    <source>
        <dbReference type="Proteomes" id="UP000224854"/>
    </source>
</evidence>
<reference evidence="9 10" key="1">
    <citation type="submission" date="2017-06" db="EMBL/GenBank/DDBJ databases">
        <title>Ant-infecting Ophiocordyceps genomes reveal a high diversity of potential behavioral manipulation genes and a possible major role for enterotoxins.</title>
        <authorList>
            <person name="De Bekker C."/>
            <person name="Evans H.C."/>
            <person name="Brachmann A."/>
            <person name="Hughes D.P."/>
        </authorList>
    </citation>
    <scope>NUCLEOTIDE SEQUENCE [LARGE SCALE GENOMIC DNA]</scope>
    <source>
        <strain evidence="9 10">1348a</strain>
    </source>
</reference>
<accession>A0A2C5YS96</accession>
<dbReference type="SUPFAM" id="SSF49303">
    <property type="entry name" value="beta-Galactosidase/glucuronidase domain"/>
    <property type="match status" value="3"/>
</dbReference>
<dbReference type="InterPro" id="IPR017853">
    <property type="entry name" value="GH"/>
</dbReference>
<dbReference type="InterPro" id="IPR036156">
    <property type="entry name" value="Beta-gal/glucu_dom_sf"/>
</dbReference>
<gene>
    <name evidence="9" type="ORF">CDD82_7018</name>
</gene>
<feature type="signal peptide" evidence="5">
    <location>
        <begin position="1"/>
        <end position="16"/>
    </location>
</feature>
<feature type="domain" description="Exo-beta-D-glucosaminidase Ig-fold" evidence="7">
    <location>
        <begin position="813"/>
        <end position="916"/>
    </location>
</feature>